<sequence length="118" mass="13532">MNINRTKGSTNADDYHKRQRLPTEMTLKLQPTTTERVDLLETDSGIDSIMRVVEHHQVYSIRNSFVVQSLAQYSIHAVHYPRSRLSTMIQDQNGCIHEIKSTIPVAEDVSMCLSLMRC</sequence>
<reference evidence="3" key="1">
    <citation type="submission" date="2021-01" db="EMBL/GenBank/DDBJ databases">
        <authorList>
            <person name="Corre E."/>
            <person name="Pelletier E."/>
            <person name="Niang G."/>
            <person name="Scheremetjew M."/>
            <person name="Finn R."/>
            <person name="Kale V."/>
            <person name="Holt S."/>
            <person name="Cochrane G."/>
            <person name="Meng A."/>
            <person name="Brown T."/>
            <person name="Cohen L."/>
        </authorList>
    </citation>
    <scope>NUCLEOTIDE SEQUENCE</scope>
    <source>
        <strain evidence="3">CCMP3278</strain>
    </source>
</reference>
<name>A0A6T6N5G6_9RHOD</name>
<feature type="compositionally biased region" description="Polar residues" evidence="1">
    <location>
        <begin position="1"/>
        <end position="12"/>
    </location>
</feature>
<dbReference type="AlphaFoldDB" id="A0A6T6N5G6"/>
<gene>
    <name evidence="2" type="ORF">TOLI1172_LOCUS6903</name>
    <name evidence="3" type="ORF">TOLI1172_LOCUS6905</name>
</gene>
<proteinExistence type="predicted"/>
<organism evidence="3">
    <name type="scientific">Timspurckia oligopyrenoides</name>
    <dbReference type="NCBI Taxonomy" id="708627"/>
    <lineage>
        <taxon>Eukaryota</taxon>
        <taxon>Rhodophyta</taxon>
        <taxon>Bangiophyceae</taxon>
        <taxon>Porphyridiales</taxon>
        <taxon>Porphyridiaceae</taxon>
        <taxon>Timspurckia</taxon>
    </lineage>
</organism>
<evidence type="ECO:0000256" key="1">
    <source>
        <dbReference type="SAM" id="MobiDB-lite"/>
    </source>
</evidence>
<feature type="region of interest" description="Disordered" evidence="1">
    <location>
        <begin position="1"/>
        <end position="20"/>
    </location>
</feature>
<dbReference type="EMBL" id="HBFP01009621">
    <property type="protein sequence ID" value="CAD8822507.1"/>
    <property type="molecule type" value="Transcribed_RNA"/>
</dbReference>
<protein>
    <submittedName>
        <fullName evidence="3">Uncharacterized protein</fullName>
    </submittedName>
</protein>
<evidence type="ECO:0000313" key="3">
    <source>
        <dbReference type="EMBL" id="CAD8822509.1"/>
    </source>
</evidence>
<accession>A0A6T6N5G6</accession>
<dbReference type="EMBL" id="HBFP01009623">
    <property type="protein sequence ID" value="CAD8822509.1"/>
    <property type="molecule type" value="Transcribed_RNA"/>
</dbReference>
<evidence type="ECO:0000313" key="2">
    <source>
        <dbReference type="EMBL" id="CAD8822507.1"/>
    </source>
</evidence>